<organism evidence="3 4">
    <name type="scientific">Limosilactobacillus mucosae LM1</name>
    <dbReference type="NCBI Taxonomy" id="1130798"/>
    <lineage>
        <taxon>Bacteria</taxon>
        <taxon>Bacillati</taxon>
        <taxon>Bacillota</taxon>
        <taxon>Bacilli</taxon>
        <taxon>Lactobacillales</taxon>
        <taxon>Lactobacillaceae</taxon>
        <taxon>Limosilactobacillus</taxon>
    </lineage>
</organism>
<evidence type="ECO:0000313" key="4">
    <source>
        <dbReference type="Proteomes" id="UP000003645"/>
    </source>
</evidence>
<dbReference type="STRING" id="1130798.LBLM1_08940"/>
<feature type="chain" id="PRO_5002274143" description="Lipoprotein" evidence="2">
    <location>
        <begin position="25"/>
        <end position="321"/>
    </location>
</feature>
<gene>
    <name evidence="3" type="ORF">LBLM1_08940</name>
</gene>
<evidence type="ECO:0000313" key="3">
    <source>
        <dbReference type="EMBL" id="AJT51073.1"/>
    </source>
</evidence>
<feature type="signal peptide" evidence="2">
    <location>
        <begin position="1"/>
        <end position="24"/>
    </location>
</feature>
<evidence type="ECO:0000256" key="2">
    <source>
        <dbReference type="SAM" id="SignalP"/>
    </source>
</evidence>
<protein>
    <recommendedName>
        <fullName evidence="5">Lipoprotein</fullName>
    </recommendedName>
</protein>
<feature type="compositionally biased region" description="Basic residues" evidence="1">
    <location>
        <begin position="41"/>
        <end position="52"/>
    </location>
</feature>
<dbReference type="RefSeq" id="WP_039945948.1">
    <property type="nucleotide sequence ID" value="NZ_CP011013.1"/>
</dbReference>
<dbReference type="Proteomes" id="UP000003645">
    <property type="component" value="Chromosome"/>
</dbReference>
<feature type="region of interest" description="Disordered" evidence="1">
    <location>
        <begin position="25"/>
        <end position="102"/>
    </location>
</feature>
<keyword evidence="4" id="KW-1185">Reference proteome</keyword>
<proteinExistence type="predicted"/>
<sequence>MKRKFNLMASAVVLAMLLTGCGSATTSSQKTSSSSSSTKTAKQHSSAKKTSKKAQSTAAGQSSQAAQSSASQSSTSNGSTSSVASSSSAAAKSTTDNSAAGQIKTNAVNPAGSDAQRLAAFNQSIRAQLGNVLLPTTPGLATTNGHLNVRYSGNANSYTIYYSVGYTAKRLNDPTLSSQTPYLILSKKTYASKAAAAQAIRHYDDSSTAGLPTVDLGHGLTGTIDAGAGQRYLTWKEGHWQLTVHAAAVNGEDPVPTARHIVELLEQFYLPAPDDRGTGTFEVSVGDGQRPQVLTWMRGNVVYTMEAHSIDTLVQMAASLK</sequence>
<dbReference type="AlphaFoldDB" id="A0A0D4CLU7"/>
<evidence type="ECO:0000256" key="1">
    <source>
        <dbReference type="SAM" id="MobiDB-lite"/>
    </source>
</evidence>
<reference evidence="3 4" key="1">
    <citation type="journal article" date="2012" name="J. Bacteriol.">
        <title>Genome sequence of Lactobacillus mucosae LM1, isolated from piglet feces.</title>
        <authorList>
            <person name="Lee J.H."/>
            <person name="Valeriano V.D."/>
            <person name="Shin Y.R."/>
            <person name="Chae J.P."/>
            <person name="Kim G.B."/>
            <person name="Ham J.S."/>
            <person name="Chun J."/>
            <person name="Kang D.K."/>
        </authorList>
    </citation>
    <scope>NUCLEOTIDE SEQUENCE [LARGE SCALE GENOMIC DNA]</scope>
    <source>
        <strain evidence="3 4">LM1</strain>
    </source>
</reference>
<dbReference type="PROSITE" id="PS51257">
    <property type="entry name" value="PROKAR_LIPOPROTEIN"/>
    <property type="match status" value="1"/>
</dbReference>
<name>A0A0D4CLU7_LIMMU</name>
<keyword evidence="2" id="KW-0732">Signal</keyword>
<dbReference type="EMBL" id="CP011013">
    <property type="protein sequence ID" value="AJT51073.1"/>
    <property type="molecule type" value="Genomic_DNA"/>
</dbReference>
<feature type="compositionally biased region" description="Low complexity" evidence="1">
    <location>
        <begin position="25"/>
        <end position="40"/>
    </location>
</feature>
<dbReference type="KEGG" id="lmu:LBLM1_08940"/>
<dbReference type="HOGENOM" id="CLU_077106_1_0_9"/>
<evidence type="ECO:0008006" key="5">
    <source>
        <dbReference type="Google" id="ProtNLM"/>
    </source>
</evidence>
<accession>A0A0D4CLU7</accession>
<feature type="compositionally biased region" description="Low complexity" evidence="1">
    <location>
        <begin position="53"/>
        <end position="100"/>
    </location>
</feature>